<sequence length="209" mass="21907">MGPASHGHEPRMPIPVPPQLLASDPLVVAQDAVATVHQLMDLGCASSVVAALSRPPGPWRRLLPRVVALQTTPPTPRQRLRGALLYAGPDTLLTGPAALALYGVASLPTTPKADVLVPHRAGPRGHAYVRVHPTVRPARRVPVEGLACAPLPRAVMDTVPYLETEAAATALLTEITERGLCHPDELAAEAAQLPSGPWALALLSGVADR</sequence>
<reference evidence="1 2" key="1">
    <citation type="journal article" date="2019" name="Int. J. Syst. Evol. Microbiol.">
        <title>The Global Catalogue of Microorganisms (GCM) 10K type strain sequencing project: providing services to taxonomists for standard genome sequencing and annotation.</title>
        <authorList>
            <consortium name="The Broad Institute Genomics Platform"/>
            <consortium name="The Broad Institute Genome Sequencing Center for Infectious Disease"/>
            <person name="Wu L."/>
            <person name="Ma J."/>
        </authorList>
    </citation>
    <scope>NUCLEOTIDE SEQUENCE [LARGE SCALE GENOMIC DNA]</scope>
    <source>
        <strain evidence="1 2">JCM 5062</strain>
    </source>
</reference>
<dbReference type="Proteomes" id="UP001499942">
    <property type="component" value="Unassembled WGS sequence"/>
</dbReference>
<comment type="caution">
    <text evidence="1">The sequence shown here is derived from an EMBL/GenBank/DDBJ whole genome shotgun (WGS) entry which is preliminary data.</text>
</comment>
<organism evidence="1 2">
    <name type="scientific">Streptomyces gobitricini</name>
    <dbReference type="NCBI Taxonomy" id="68211"/>
    <lineage>
        <taxon>Bacteria</taxon>
        <taxon>Bacillati</taxon>
        <taxon>Actinomycetota</taxon>
        <taxon>Actinomycetes</taxon>
        <taxon>Kitasatosporales</taxon>
        <taxon>Streptomycetaceae</taxon>
        <taxon>Streptomyces</taxon>
    </lineage>
</organism>
<evidence type="ECO:0000313" key="2">
    <source>
        <dbReference type="Proteomes" id="UP001499942"/>
    </source>
</evidence>
<accession>A0ABN3LBK8</accession>
<proteinExistence type="predicted"/>
<dbReference type="EMBL" id="BAAASR010000002">
    <property type="protein sequence ID" value="GAA2479233.1"/>
    <property type="molecule type" value="Genomic_DNA"/>
</dbReference>
<gene>
    <name evidence="1" type="ORF">GCM10010393_07050</name>
</gene>
<name>A0ABN3LBK8_9ACTN</name>
<evidence type="ECO:0008006" key="3">
    <source>
        <dbReference type="Google" id="ProtNLM"/>
    </source>
</evidence>
<protein>
    <recommendedName>
        <fullName evidence="3">AbiEi antitoxin C-terminal domain-containing protein</fullName>
    </recommendedName>
</protein>
<evidence type="ECO:0000313" key="1">
    <source>
        <dbReference type="EMBL" id="GAA2479233.1"/>
    </source>
</evidence>
<keyword evidence="2" id="KW-1185">Reference proteome</keyword>